<evidence type="ECO:0000313" key="6">
    <source>
        <dbReference type="Proteomes" id="UP000253529"/>
    </source>
</evidence>
<comment type="caution">
    <text evidence="5">The sequence shown here is derived from an EMBL/GenBank/DDBJ whole genome shotgun (WGS) entry which is preliminary data.</text>
</comment>
<dbReference type="AlphaFoldDB" id="A0A366FE15"/>
<dbReference type="NCBIfam" id="TIGR03863">
    <property type="entry name" value="PQQ_ABC_bind"/>
    <property type="match status" value="1"/>
</dbReference>
<dbReference type="InterPro" id="IPR028081">
    <property type="entry name" value="Leu-bd"/>
</dbReference>
<dbReference type="InterPro" id="IPR022478">
    <property type="entry name" value="ABC_transptr_sub-bd_PQQ"/>
</dbReference>
<dbReference type="CDD" id="cd06268">
    <property type="entry name" value="PBP1_ABC_transporter_LIVBP-like"/>
    <property type="match status" value="1"/>
</dbReference>
<dbReference type="PANTHER" id="PTHR30483:SF6">
    <property type="entry name" value="PERIPLASMIC BINDING PROTEIN OF ABC TRANSPORTER FOR NATURAL AMINO ACIDS"/>
    <property type="match status" value="1"/>
</dbReference>
<organism evidence="5 6">
    <name type="scientific">Roseiarcus fermentans</name>
    <dbReference type="NCBI Taxonomy" id="1473586"/>
    <lineage>
        <taxon>Bacteria</taxon>
        <taxon>Pseudomonadati</taxon>
        <taxon>Pseudomonadota</taxon>
        <taxon>Alphaproteobacteria</taxon>
        <taxon>Hyphomicrobiales</taxon>
        <taxon>Roseiarcaceae</taxon>
        <taxon>Roseiarcus</taxon>
    </lineage>
</organism>
<dbReference type="InterPro" id="IPR028082">
    <property type="entry name" value="Peripla_BP_I"/>
</dbReference>
<dbReference type="GO" id="GO:0006865">
    <property type="term" value="P:amino acid transport"/>
    <property type="evidence" value="ECO:0007669"/>
    <property type="project" value="UniProtKB-KW"/>
</dbReference>
<gene>
    <name evidence="5" type="ORF">DFR50_113111</name>
</gene>
<dbReference type="EMBL" id="QNRK01000013">
    <property type="protein sequence ID" value="RBP12922.1"/>
    <property type="molecule type" value="Genomic_DNA"/>
</dbReference>
<evidence type="ECO:0000259" key="4">
    <source>
        <dbReference type="Pfam" id="PF13458"/>
    </source>
</evidence>
<accession>A0A366FE15</accession>
<keyword evidence="2" id="KW-0732">Signal</keyword>
<keyword evidence="6" id="KW-1185">Reference proteome</keyword>
<evidence type="ECO:0000256" key="2">
    <source>
        <dbReference type="ARBA" id="ARBA00022729"/>
    </source>
</evidence>
<comment type="similarity">
    <text evidence="1">Belongs to the leucine-binding protein family.</text>
</comment>
<dbReference type="InterPro" id="IPR051010">
    <property type="entry name" value="BCAA_transport"/>
</dbReference>
<keyword evidence="3" id="KW-0029">Amino-acid transport</keyword>
<proteinExistence type="inferred from homology"/>
<dbReference type="SUPFAM" id="SSF53822">
    <property type="entry name" value="Periplasmic binding protein-like I"/>
    <property type="match status" value="1"/>
</dbReference>
<protein>
    <submittedName>
        <fullName evidence="5">Amino acid/amide ABC transporter substrate-binding protein (HAAT family)</fullName>
    </submittedName>
</protein>
<sequence length="365" mass="40014">MLRQTHSRDTISILDIPAADDFVAGAKLAMADDNTTGRFLDQSFAIEDVKLAPGDDAAAAAKTLLDSGIGFLIADLPADALLKVADLARAGRALVFNAGAPDERLREEDCRANLVHVAPSRAQLADALAQYLIWKQWPKWLLVVGSHPEDVALGEAYERAARKFGAKIVEKRTYADAGGGRRSDSGVVQTQRQMPVFTQKAPNYDVLVAADENQVFAGYLPYRTWDPRPVAGSGGLMPTSWDASHELWGAVQLQNRFERMAHRGMNARDNQAWVAMRMIGDAVNRTKSADPQAARDLMLSPDFDVADFKGVKLTLRPWNLQLRQPILLTDGRGTVSVSPQEGFLHQVSELDTLGLDQPETKCKLK</sequence>
<dbReference type="Gene3D" id="3.40.50.2300">
    <property type="match status" value="2"/>
</dbReference>
<evidence type="ECO:0000256" key="1">
    <source>
        <dbReference type="ARBA" id="ARBA00010062"/>
    </source>
</evidence>
<name>A0A366FE15_9HYPH</name>
<dbReference type="Proteomes" id="UP000253529">
    <property type="component" value="Unassembled WGS sequence"/>
</dbReference>
<keyword evidence="3" id="KW-0813">Transport</keyword>
<evidence type="ECO:0000256" key="3">
    <source>
        <dbReference type="ARBA" id="ARBA00022970"/>
    </source>
</evidence>
<reference evidence="5 6" key="1">
    <citation type="submission" date="2018-06" db="EMBL/GenBank/DDBJ databases">
        <title>Genomic Encyclopedia of Type Strains, Phase IV (KMG-IV): sequencing the most valuable type-strain genomes for metagenomic binning, comparative biology and taxonomic classification.</title>
        <authorList>
            <person name="Goeker M."/>
        </authorList>
    </citation>
    <scope>NUCLEOTIDE SEQUENCE [LARGE SCALE GENOMIC DNA]</scope>
    <source>
        <strain evidence="5 6">DSM 24875</strain>
    </source>
</reference>
<dbReference type="Pfam" id="PF13458">
    <property type="entry name" value="Peripla_BP_6"/>
    <property type="match status" value="1"/>
</dbReference>
<dbReference type="PANTHER" id="PTHR30483">
    <property type="entry name" value="LEUCINE-SPECIFIC-BINDING PROTEIN"/>
    <property type="match status" value="1"/>
</dbReference>
<feature type="domain" description="Leucine-binding protein" evidence="4">
    <location>
        <begin position="20"/>
        <end position="175"/>
    </location>
</feature>
<evidence type="ECO:0000313" key="5">
    <source>
        <dbReference type="EMBL" id="RBP12922.1"/>
    </source>
</evidence>